<dbReference type="Proteomes" id="UP001248581">
    <property type="component" value="Chromosome"/>
</dbReference>
<evidence type="ECO:0008006" key="4">
    <source>
        <dbReference type="Google" id="ProtNLM"/>
    </source>
</evidence>
<name>A0ABY9TIW4_9GAMM</name>
<keyword evidence="1" id="KW-1133">Transmembrane helix</keyword>
<feature type="transmembrane region" description="Helical" evidence="1">
    <location>
        <begin position="96"/>
        <end position="122"/>
    </location>
</feature>
<evidence type="ECO:0000313" key="3">
    <source>
        <dbReference type="Proteomes" id="UP001248581"/>
    </source>
</evidence>
<dbReference type="RefSeq" id="WP_348387794.1">
    <property type="nucleotide sequence ID" value="NZ_CP134146.1"/>
</dbReference>
<organism evidence="2 3">
    <name type="scientific">Thalassotalea nanhaiensis</name>
    <dbReference type="NCBI Taxonomy" id="3065648"/>
    <lineage>
        <taxon>Bacteria</taxon>
        <taxon>Pseudomonadati</taxon>
        <taxon>Pseudomonadota</taxon>
        <taxon>Gammaproteobacteria</taxon>
        <taxon>Alteromonadales</taxon>
        <taxon>Colwelliaceae</taxon>
        <taxon>Thalassotalea</taxon>
    </lineage>
</organism>
<keyword evidence="1" id="KW-0812">Transmembrane</keyword>
<feature type="transmembrane region" description="Helical" evidence="1">
    <location>
        <begin position="37"/>
        <end position="57"/>
    </location>
</feature>
<evidence type="ECO:0000256" key="1">
    <source>
        <dbReference type="SAM" id="Phobius"/>
    </source>
</evidence>
<keyword evidence="1" id="KW-0472">Membrane</keyword>
<dbReference type="EMBL" id="CP134146">
    <property type="protein sequence ID" value="WNC68640.1"/>
    <property type="molecule type" value="Genomic_DNA"/>
</dbReference>
<reference evidence="3" key="1">
    <citation type="submission" date="2023-09" db="EMBL/GenBank/DDBJ databases">
        <authorList>
            <person name="Li S."/>
            <person name="Li X."/>
            <person name="Zhang C."/>
            <person name="Zhao Z."/>
        </authorList>
    </citation>
    <scope>NUCLEOTIDE SEQUENCE [LARGE SCALE GENOMIC DNA]</scope>
    <source>
        <strain evidence="3">SQ345</strain>
    </source>
</reference>
<evidence type="ECO:0000313" key="2">
    <source>
        <dbReference type="EMBL" id="WNC68640.1"/>
    </source>
</evidence>
<proteinExistence type="predicted"/>
<accession>A0ABY9TIW4</accession>
<sequence>MSTLIVIFGGLMLFAGVVLIINPDTIFKVLRNNFDKLWLHVSAVAVRLLLGALLIYQADVSKFPLTIEVLGWVAIIAAIVFTLIGRKNFQRLISWAFSLVTPLGRTSGVLALCFGSLLIYAFV</sequence>
<feature type="transmembrane region" description="Helical" evidence="1">
    <location>
        <begin position="6"/>
        <end position="25"/>
    </location>
</feature>
<feature type="transmembrane region" description="Helical" evidence="1">
    <location>
        <begin position="63"/>
        <end position="84"/>
    </location>
</feature>
<keyword evidence="3" id="KW-1185">Reference proteome</keyword>
<protein>
    <recommendedName>
        <fullName evidence="4">Invasion gene expression up-regulator, SirB</fullName>
    </recommendedName>
</protein>
<gene>
    <name evidence="2" type="ORF">RI845_00485</name>
</gene>